<evidence type="ECO:0000256" key="6">
    <source>
        <dbReference type="SAM" id="Phobius"/>
    </source>
</evidence>
<feature type="transmembrane region" description="Helical" evidence="6">
    <location>
        <begin position="237"/>
        <end position="259"/>
    </location>
</feature>
<dbReference type="Gene3D" id="1.20.1640.10">
    <property type="entry name" value="Multidrug efflux transporter AcrB transmembrane domain"/>
    <property type="match status" value="2"/>
</dbReference>
<evidence type="ECO:0000259" key="7">
    <source>
        <dbReference type="PROSITE" id="PS50156"/>
    </source>
</evidence>
<evidence type="ECO:0000313" key="8">
    <source>
        <dbReference type="EMBL" id="XAY04355.1"/>
    </source>
</evidence>
<dbReference type="AlphaFoldDB" id="A0AAU7ARV1"/>
<feature type="transmembrane region" description="Helical" evidence="6">
    <location>
        <begin position="630"/>
        <end position="649"/>
    </location>
</feature>
<evidence type="ECO:0000256" key="4">
    <source>
        <dbReference type="ARBA" id="ARBA00022989"/>
    </source>
</evidence>
<feature type="transmembrane region" description="Helical" evidence="6">
    <location>
        <begin position="209"/>
        <end position="231"/>
    </location>
</feature>
<dbReference type="PROSITE" id="PS50156">
    <property type="entry name" value="SSD"/>
    <property type="match status" value="1"/>
</dbReference>
<feature type="transmembrane region" description="Helical" evidence="6">
    <location>
        <begin position="573"/>
        <end position="596"/>
    </location>
</feature>
<evidence type="ECO:0000256" key="2">
    <source>
        <dbReference type="ARBA" id="ARBA00022475"/>
    </source>
</evidence>
<evidence type="ECO:0000256" key="1">
    <source>
        <dbReference type="ARBA" id="ARBA00004651"/>
    </source>
</evidence>
<feature type="transmembrane region" description="Helical" evidence="6">
    <location>
        <begin position="286"/>
        <end position="307"/>
    </location>
</feature>
<dbReference type="InterPro" id="IPR050545">
    <property type="entry name" value="Mycobact_MmpL"/>
</dbReference>
<dbReference type="Pfam" id="PF03176">
    <property type="entry name" value="MMPL"/>
    <property type="match status" value="2"/>
</dbReference>
<keyword evidence="5 6" id="KW-0472">Membrane</keyword>
<evidence type="ECO:0000256" key="5">
    <source>
        <dbReference type="ARBA" id="ARBA00023136"/>
    </source>
</evidence>
<dbReference type="PANTHER" id="PTHR33406:SF13">
    <property type="entry name" value="MEMBRANE PROTEIN YDFJ"/>
    <property type="match status" value="1"/>
</dbReference>
<gene>
    <name evidence="8" type="primary">ydfJ_1</name>
    <name evidence="8" type="ORF">DSM112329_01188</name>
</gene>
<dbReference type="PANTHER" id="PTHR33406">
    <property type="entry name" value="MEMBRANE PROTEIN MJ1562-RELATED"/>
    <property type="match status" value="1"/>
</dbReference>
<dbReference type="GO" id="GO:0005886">
    <property type="term" value="C:plasma membrane"/>
    <property type="evidence" value="ECO:0007669"/>
    <property type="project" value="UniProtKB-SubCell"/>
</dbReference>
<feature type="transmembrane region" description="Helical" evidence="6">
    <location>
        <begin position="542"/>
        <end position="561"/>
    </location>
</feature>
<feature type="transmembrane region" description="Helical" evidence="6">
    <location>
        <begin position="368"/>
        <end position="388"/>
    </location>
</feature>
<name>A0AAU7ARV1_9ACTN</name>
<dbReference type="InterPro" id="IPR000731">
    <property type="entry name" value="SSD"/>
</dbReference>
<keyword evidence="2" id="KW-1003">Cell membrane</keyword>
<dbReference type="KEGG" id="parq:DSM112329_01188"/>
<dbReference type="InterPro" id="IPR004869">
    <property type="entry name" value="MMPL_dom"/>
</dbReference>
<feature type="transmembrane region" description="Helical" evidence="6">
    <location>
        <begin position="509"/>
        <end position="530"/>
    </location>
</feature>
<evidence type="ECO:0000256" key="3">
    <source>
        <dbReference type="ARBA" id="ARBA00022692"/>
    </source>
</evidence>
<dbReference type="EMBL" id="CP114014">
    <property type="protein sequence ID" value="XAY04355.1"/>
    <property type="molecule type" value="Genomic_DNA"/>
</dbReference>
<feature type="transmembrane region" description="Helical" evidence="6">
    <location>
        <begin position="183"/>
        <end position="202"/>
    </location>
</feature>
<comment type="subcellular location">
    <subcellularLocation>
        <location evidence="1">Cell membrane</location>
        <topology evidence="1">Multi-pass membrane protein</topology>
    </subcellularLocation>
</comment>
<sequence length="714" mass="74050">MTAFTRWILAHRRLVVGFWIVLTVVGMATAGAATKAMDQKFSVPGKEGWETNLAIARAFQGTGGNAAPLVPVVALTGGRTVADPGVRADLEAVEAKLAKALPGVRVAGFGSTGDRAFTSADGRTAFVVAYPRPDPDQPFGDNPEAEKSARAALRGATVGGAPVHLSGYDALLADSGEAEGPGVLVEALVGGLGALLVLAFVFGSFLAIVPILMAIPAIMTSFLTVYALTAAIEVSPIVQFLIALIGLGVAIDYSLLVVVRWREEQSHGAKGDEAIINAMETAGRSVVFSGTTVAIGLLALIVLPLPFLRSVGIGGMVIPLLSVAVSLSLLPVVLHAWGEKLDWPHRRTDDKASAAWTRWAEGVVKRRWTAAGVAMVMLALLVAAATQLQPGVSDPGTLAKGGPAKVGLQELEQSGIGGGALLPHELLTTGDGAKGVATAVARVDGVHGAVAPVAWTARGESAVLAFPVQDGSKSAGRDLVDPIRDAARGAEPGARLGGQVAQNADFIDAVYGSFPLMIVLIAVITFILLARAFRSLLLPAKAVLLNIISVAAAWGVLQLVWQSGHGSEEIFGIAATGSITAWIPLMVFAFLFGLSMDYEVFILARMREEYDATGDTDLAVIRGIGRTGRLVTSAAIILFLAFVSMASGPQTDVKVLATGLAAGILLDATIIRALLVPAVVSLFGRWNWVLPVGAAKLLRVEPSLPPRDVVPEAA</sequence>
<feature type="domain" description="SSD" evidence="7">
    <location>
        <begin position="229"/>
        <end position="336"/>
    </location>
</feature>
<accession>A0AAU7ARV1</accession>
<keyword evidence="4 6" id="KW-1133">Transmembrane helix</keyword>
<keyword evidence="3 6" id="KW-0812">Transmembrane</keyword>
<dbReference type="RefSeq" id="WP_354700895.1">
    <property type="nucleotide sequence ID" value="NZ_CP114014.1"/>
</dbReference>
<protein>
    <submittedName>
        <fullName evidence="8">Membrane protein YdfJ</fullName>
    </submittedName>
</protein>
<proteinExistence type="predicted"/>
<organism evidence="8">
    <name type="scientific">Paraconexibacter sp. AEG42_29</name>
    <dbReference type="NCBI Taxonomy" id="2997339"/>
    <lineage>
        <taxon>Bacteria</taxon>
        <taxon>Bacillati</taxon>
        <taxon>Actinomycetota</taxon>
        <taxon>Thermoleophilia</taxon>
        <taxon>Solirubrobacterales</taxon>
        <taxon>Paraconexibacteraceae</taxon>
        <taxon>Paraconexibacter</taxon>
    </lineage>
</organism>
<dbReference type="SUPFAM" id="SSF82866">
    <property type="entry name" value="Multidrug efflux transporter AcrB transmembrane domain"/>
    <property type="match status" value="2"/>
</dbReference>
<feature type="transmembrane region" description="Helical" evidence="6">
    <location>
        <begin position="313"/>
        <end position="337"/>
    </location>
</feature>
<reference evidence="8" key="1">
    <citation type="submission" date="2022-12" db="EMBL/GenBank/DDBJ databases">
        <title>Paraconexibacter alkalitolerans sp. nov. and Baekduia alba sp. nov., isolated from soil and emended description of the genera Paraconexibacter (Chun et al., 2020) and Baekduia (An et al., 2020).</title>
        <authorList>
            <person name="Vieira S."/>
            <person name="Huber K.J."/>
            <person name="Geppert A."/>
            <person name="Wolf J."/>
            <person name="Neumann-Schaal M."/>
            <person name="Muesken M."/>
            <person name="Overmann J."/>
        </authorList>
    </citation>
    <scope>NUCLEOTIDE SEQUENCE</scope>
    <source>
        <strain evidence="8">AEG42_29</strain>
    </source>
</reference>